<dbReference type="PANTHER" id="PTHR12526">
    <property type="entry name" value="GLYCOSYLTRANSFERASE"/>
    <property type="match status" value="1"/>
</dbReference>
<feature type="compositionally biased region" description="Basic and acidic residues" evidence="3">
    <location>
        <begin position="372"/>
        <end position="381"/>
    </location>
</feature>
<dbReference type="AlphaFoldDB" id="A0A919P3Q5"/>
<reference evidence="6" key="1">
    <citation type="submission" date="2021-01" db="EMBL/GenBank/DDBJ databases">
        <title>Whole genome shotgun sequence of Cellulomonas chitinilytica NBRC 110799.</title>
        <authorList>
            <person name="Komaki H."/>
            <person name="Tamura T."/>
        </authorList>
    </citation>
    <scope>NUCLEOTIDE SEQUENCE</scope>
    <source>
        <strain evidence="6">NBRC 110799</strain>
    </source>
</reference>
<sequence length="381" mass="38758">MTGLAVLHVDPSGTPGGGQLGLARVLAGASGHAHSALFLEGGPVVDDLEAAGAAVRRSAVGASSVGRLVLGSRTLRGEIEAARPDVVVANGLRAAVAVALARPRGVTTLCYLRMDLSPASLGGVERQVALRAVLPRFDGFLANSRWTAGTVPARLGGVPTRVAYPVCGLDPLLAAERTTHGGDVRLLFVGKLAPWKGAHLAVDLVRRLTGDGAVPPVHLTVAGAPGPADGAYAAGLRAAAEGLPVTFAGHVPRPEGLFTSHDVLLHTTVRPEPFGQVVAQAAAAGMAVVTSAVGGQVEITGPDGAAYHEAGRPESLAAAARALCVNPERRAALGRRARDRASAFTDVRTLRQLDDAVEELARGASAGSTDVDSDRGWRSAG</sequence>
<dbReference type="GO" id="GO:0016757">
    <property type="term" value="F:glycosyltransferase activity"/>
    <property type="evidence" value="ECO:0007669"/>
    <property type="project" value="UniProtKB-KW"/>
</dbReference>
<dbReference type="Proteomes" id="UP000632740">
    <property type="component" value="Unassembled WGS sequence"/>
</dbReference>
<comment type="caution">
    <text evidence="6">The sequence shown here is derived from an EMBL/GenBank/DDBJ whole genome shotgun (WGS) entry which is preliminary data.</text>
</comment>
<dbReference type="Pfam" id="PF13579">
    <property type="entry name" value="Glyco_trans_4_4"/>
    <property type="match status" value="1"/>
</dbReference>
<evidence type="ECO:0000256" key="2">
    <source>
        <dbReference type="ARBA" id="ARBA00022679"/>
    </source>
</evidence>
<proteinExistence type="predicted"/>
<dbReference type="SUPFAM" id="SSF53756">
    <property type="entry name" value="UDP-Glycosyltransferase/glycogen phosphorylase"/>
    <property type="match status" value="1"/>
</dbReference>
<keyword evidence="1" id="KW-0328">Glycosyltransferase</keyword>
<gene>
    <name evidence="6" type="ORF">Cch01nite_33920</name>
</gene>
<keyword evidence="7" id="KW-1185">Reference proteome</keyword>
<evidence type="ECO:0000259" key="5">
    <source>
        <dbReference type="Pfam" id="PF13579"/>
    </source>
</evidence>
<feature type="domain" description="Glycosyl transferase family 1" evidence="4">
    <location>
        <begin position="182"/>
        <end position="339"/>
    </location>
</feature>
<evidence type="ECO:0000256" key="3">
    <source>
        <dbReference type="SAM" id="MobiDB-lite"/>
    </source>
</evidence>
<organism evidence="6 7">
    <name type="scientific">Cellulomonas chitinilytica</name>
    <dbReference type="NCBI Taxonomy" id="398759"/>
    <lineage>
        <taxon>Bacteria</taxon>
        <taxon>Bacillati</taxon>
        <taxon>Actinomycetota</taxon>
        <taxon>Actinomycetes</taxon>
        <taxon>Micrococcales</taxon>
        <taxon>Cellulomonadaceae</taxon>
        <taxon>Cellulomonas</taxon>
    </lineage>
</organism>
<evidence type="ECO:0000313" key="6">
    <source>
        <dbReference type="EMBL" id="GIG22668.1"/>
    </source>
</evidence>
<dbReference type="Gene3D" id="3.40.50.2000">
    <property type="entry name" value="Glycogen Phosphorylase B"/>
    <property type="match status" value="2"/>
</dbReference>
<feature type="domain" description="Glycosyltransferase subfamily 4-like N-terminal" evidence="5">
    <location>
        <begin position="22"/>
        <end position="163"/>
    </location>
</feature>
<evidence type="ECO:0000313" key="7">
    <source>
        <dbReference type="Proteomes" id="UP000632740"/>
    </source>
</evidence>
<evidence type="ECO:0008006" key="8">
    <source>
        <dbReference type="Google" id="ProtNLM"/>
    </source>
</evidence>
<dbReference type="RefSeq" id="WP_203757642.1">
    <property type="nucleotide sequence ID" value="NZ_BONK01000012.1"/>
</dbReference>
<feature type="region of interest" description="Disordered" evidence="3">
    <location>
        <begin position="361"/>
        <end position="381"/>
    </location>
</feature>
<evidence type="ECO:0000259" key="4">
    <source>
        <dbReference type="Pfam" id="PF00534"/>
    </source>
</evidence>
<dbReference type="InterPro" id="IPR028098">
    <property type="entry name" value="Glyco_trans_4-like_N"/>
</dbReference>
<protein>
    <recommendedName>
        <fullName evidence="8">D-inositol 3-phosphate glycosyltransferase</fullName>
    </recommendedName>
</protein>
<name>A0A919P3Q5_9CELL</name>
<dbReference type="Pfam" id="PF00534">
    <property type="entry name" value="Glycos_transf_1"/>
    <property type="match status" value="1"/>
</dbReference>
<accession>A0A919P3Q5</accession>
<evidence type="ECO:0000256" key="1">
    <source>
        <dbReference type="ARBA" id="ARBA00022676"/>
    </source>
</evidence>
<dbReference type="EMBL" id="BONK01000012">
    <property type="protein sequence ID" value="GIG22668.1"/>
    <property type="molecule type" value="Genomic_DNA"/>
</dbReference>
<keyword evidence="2" id="KW-0808">Transferase</keyword>
<dbReference type="InterPro" id="IPR001296">
    <property type="entry name" value="Glyco_trans_1"/>
</dbReference>